<dbReference type="EMBL" id="BPLR01016143">
    <property type="protein sequence ID" value="GIY81591.1"/>
    <property type="molecule type" value="Genomic_DNA"/>
</dbReference>
<keyword evidence="3" id="KW-1185">Reference proteome</keyword>
<dbReference type="Proteomes" id="UP001054945">
    <property type="component" value="Unassembled WGS sequence"/>
</dbReference>
<dbReference type="AlphaFoldDB" id="A0AAV4WFF8"/>
<evidence type="ECO:0000256" key="1">
    <source>
        <dbReference type="SAM" id="MobiDB-lite"/>
    </source>
</evidence>
<proteinExistence type="predicted"/>
<reference evidence="2 3" key="1">
    <citation type="submission" date="2021-06" db="EMBL/GenBank/DDBJ databases">
        <title>Caerostris extrusa draft genome.</title>
        <authorList>
            <person name="Kono N."/>
            <person name="Arakawa K."/>
        </authorList>
    </citation>
    <scope>NUCLEOTIDE SEQUENCE [LARGE SCALE GENOMIC DNA]</scope>
</reference>
<sequence>MTHRNRNSPQSLIPSDTARNDCRKSDSSHPRRREVRSRGTRVPRNIPRESHWWVSAFVRREITEEERGTHRGNRQECEKYHVKIFESCIATVRPLYLLRTACG</sequence>
<feature type="region of interest" description="Disordered" evidence="1">
    <location>
        <begin position="1"/>
        <end position="42"/>
    </location>
</feature>
<evidence type="ECO:0000313" key="3">
    <source>
        <dbReference type="Proteomes" id="UP001054945"/>
    </source>
</evidence>
<accession>A0AAV4WFF8</accession>
<evidence type="ECO:0000313" key="2">
    <source>
        <dbReference type="EMBL" id="GIY81591.1"/>
    </source>
</evidence>
<comment type="caution">
    <text evidence="2">The sequence shown here is derived from an EMBL/GenBank/DDBJ whole genome shotgun (WGS) entry which is preliminary data.</text>
</comment>
<protein>
    <submittedName>
        <fullName evidence="2">Uncharacterized protein</fullName>
    </submittedName>
</protein>
<feature type="compositionally biased region" description="Basic residues" evidence="1">
    <location>
        <begin position="30"/>
        <end position="41"/>
    </location>
</feature>
<organism evidence="2 3">
    <name type="scientific">Caerostris extrusa</name>
    <name type="common">Bark spider</name>
    <name type="synonym">Caerostris bankana</name>
    <dbReference type="NCBI Taxonomy" id="172846"/>
    <lineage>
        <taxon>Eukaryota</taxon>
        <taxon>Metazoa</taxon>
        <taxon>Ecdysozoa</taxon>
        <taxon>Arthropoda</taxon>
        <taxon>Chelicerata</taxon>
        <taxon>Arachnida</taxon>
        <taxon>Araneae</taxon>
        <taxon>Araneomorphae</taxon>
        <taxon>Entelegynae</taxon>
        <taxon>Araneoidea</taxon>
        <taxon>Araneidae</taxon>
        <taxon>Caerostris</taxon>
    </lineage>
</organism>
<gene>
    <name evidence="2" type="ORF">CEXT_776801</name>
</gene>
<feature type="compositionally biased region" description="Basic and acidic residues" evidence="1">
    <location>
        <begin position="18"/>
        <end position="29"/>
    </location>
</feature>
<name>A0AAV4WFF8_CAEEX</name>